<dbReference type="AlphaFoldDB" id="A0A9X1VUL6"/>
<comment type="pathway">
    <text evidence="3 10">Amino-acid biosynthesis; L-leucine biosynthesis; L-leucine from 3-methyl-2-oxobutanoate: step 2/4.</text>
</comment>
<proteinExistence type="inferred from homology"/>
<dbReference type="InterPro" id="IPR004431">
    <property type="entry name" value="3-IsopropMal_deHydase_ssu"/>
</dbReference>
<accession>A0A9X1VUL6</accession>
<dbReference type="Proteomes" id="UP001139447">
    <property type="component" value="Unassembled WGS sequence"/>
</dbReference>
<dbReference type="HAMAP" id="MF_01031">
    <property type="entry name" value="LeuD_type1"/>
    <property type="match status" value="1"/>
</dbReference>
<dbReference type="InterPro" id="IPR050075">
    <property type="entry name" value="LeuD"/>
</dbReference>
<dbReference type="InterPro" id="IPR000573">
    <property type="entry name" value="AconitaseA/IPMdHydase_ssu_swvl"/>
</dbReference>
<evidence type="ECO:0000256" key="10">
    <source>
        <dbReference type="HAMAP-Rule" id="MF_01031"/>
    </source>
</evidence>
<dbReference type="GO" id="GO:0009316">
    <property type="term" value="C:3-isopropylmalate dehydratase complex"/>
    <property type="evidence" value="ECO:0007669"/>
    <property type="project" value="InterPro"/>
</dbReference>
<evidence type="ECO:0000256" key="9">
    <source>
        <dbReference type="ARBA" id="ARBA00023304"/>
    </source>
</evidence>
<keyword evidence="13" id="KW-1185">Reference proteome</keyword>
<name>A0A9X1VUL6_9BURK</name>
<dbReference type="CDD" id="cd01577">
    <property type="entry name" value="IPMI_Swivel"/>
    <property type="match status" value="1"/>
</dbReference>
<keyword evidence="8 10" id="KW-0456">Lyase</keyword>
<dbReference type="PANTHER" id="PTHR43345">
    <property type="entry name" value="3-ISOPROPYLMALATE DEHYDRATASE SMALL SUBUNIT 2-RELATED-RELATED"/>
    <property type="match status" value="1"/>
</dbReference>
<comment type="subunit">
    <text evidence="5 10">Heterodimer of LeuC and LeuD.</text>
</comment>
<organism evidence="12 13">
    <name type="scientific">Variovorax terrae</name>
    <dbReference type="NCBI Taxonomy" id="2923278"/>
    <lineage>
        <taxon>Bacteria</taxon>
        <taxon>Pseudomonadati</taxon>
        <taxon>Pseudomonadota</taxon>
        <taxon>Betaproteobacteria</taxon>
        <taxon>Burkholderiales</taxon>
        <taxon>Comamonadaceae</taxon>
        <taxon>Variovorax</taxon>
    </lineage>
</organism>
<protein>
    <recommendedName>
        <fullName evidence="10">3-isopropylmalate dehydratase small subunit</fullName>
        <ecNumber evidence="10">4.2.1.33</ecNumber>
    </recommendedName>
    <alternativeName>
        <fullName evidence="10">Alpha-IPM isomerase</fullName>
        <shortName evidence="10">IPMI</shortName>
    </alternativeName>
    <alternativeName>
        <fullName evidence="10">Isopropylmalate isomerase</fullName>
    </alternativeName>
</protein>
<dbReference type="GO" id="GO:0003861">
    <property type="term" value="F:3-isopropylmalate dehydratase activity"/>
    <property type="evidence" value="ECO:0007669"/>
    <property type="project" value="UniProtKB-UniRule"/>
</dbReference>
<comment type="function">
    <text evidence="2 10">Catalyzes the isomerization between 2-isopropylmalate and 3-isopropylmalate, via the formation of 2-isopropylmaleate.</text>
</comment>
<keyword evidence="7 10" id="KW-0028">Amino-acid biosynthesis</keyword>
<evidence type="ECO:0000256" key="3">
    <source>
        <dbReference type="ARBA" id="ARBA00004729"/>
    </source>
</evidence>
<sequence>MPAFPAGRHSGTVVPLARANVDTDAIFPKQYGRSTAKSGYGPVLFDSWRYLDPGDLGSDHARRRPDPGFVLNRPELRGATVLLALDNFGCGSSREHAVWALRDYGFRAVIAPSFGDIFRQNCPLNGVAALALRAADVQALFALAAGQVLHLDIDLDAGRVQAGTHGFSFTLSARERHLLTRDGDWIAATLAQHERIAAFETRHLAQQPWLDRLLKDD</sequence>
<dbReference type="Pfam" id="PF00694">
    <property type="entry name" value="Aconitase_C"/>
    <property type="match status" value="1"/>
</dbReference>
<comment type="catalytic activity">
    <reaction evidence="1 10">
        <text>(2R,3S)-3-isopropylmalate = (2S)-2-isopropylmalate</text>
        <dbReference type="Rhea" id="RHEA:32287"/>
        <dbReference type="ChEBI" id="CHEBI:1178"/>
        <dbReference type="ChEBI" id="CHEBI:35121"/>
        <dbReference type="EC" id="4.2.1.33"/>
    </reaction>
</comment>
<dbReference type="EMBL" id="JALGBI010000001">
    <property type="protein sequence ID" value="MCJ0764101.1"/>
    <property type="molecule type" value="Genomic_DNA"/>
</dbReference>
<evidence type="ECO:0000256" key="7">
    <source>
        <dbReference type="ARBA" id="ARBA00022605"/>
    </source>
</evidence>
<dbReference type="InterPro" id="IPR015928">
    <property type="entry name" value="Aconitase/3IPM_dehydase_swvl"/>
</dbReference>
<evidence type="ECO:0000256" key="6">
    <source>
        <dbReference type="ARBA" id="ARBA00022430"/>
    </source>
</evidence>
<evidence type="ECO:0000313" key="13">
    <source>
        <dbReference type="Proteomes" id="UP001139447"/>
    </source>
</evidence>
<evidence type="ECO:0000256" key="1">
    <source>
        <dbReference type="ARBA" id="ARBA00000491"/>
    </source>
</evidence>
<dbReference type="EC" id="4.2.1.33" evidence="10"/>
<keyword evidence="9 10" id="KW-0100">Branched-chain amino acid biosynthesis</keyword>
<dbReference type="PANTHER" id="PTHR43345:SF5">
    <property type="entry name" value="3-ISOPROPYLMALATE DEHYDRATASE SMALL SUBUNIT"/>
    <property type="match status" value="1"/>
</dbReference>
<reference evidence="12" key="1">
    <citation type="submission" date="2022-03" db="EMBL/GenBank/DDBJ databases">
        <authorList>
            <person name="Woo C.Y."/>
        </authorList>
    </citation>
    <scope>NUCLEOTIDE SEQUENCE</scope>
    <source>
        <strain evidence="12">CYS-02</strain>
    </source>
</reference>
<evidence type="ECO:0000256" key="2">
    <source>
        <dbReference type="ARBA" id="ARBA00002695"/>
    </source>
</evidence>
<dbReference type="NCBIfam" id="NF002458">
    <property type="entry name" value="PRK01641.1"/>
    <property type="match status" value="1"/>
</dbReference>
<evidence type="ECO:0000256" key="8">
    <source>
        <dbReference type="ARBA" id="ARBA00023239"/>
    </source>
</evidence>
<feature type="domain" description="Aconitase A/isopropylmalate dehydratase small subunit swivel" evidence="11">
    <location>
        <begin position="9"/>
        <end position="132"/>
    </location>
</feature>
<dbReference type="InterPro" id="IPR033940">
    <property type="entry name" value="IPMI_Swivel"/>
</dbReference>
<evidence type="ECO:0000313" key="12">
    <source>
        <dbReference type="EMBL" id="MCJ0764101.1"/>
    </source>
</evidence>
<comment type="caution">
    <text evidence="12">The sequence shown here is derived from an EMBL/GenBank/DDBJ whole genome shotgun (WGS) entry which is preliminary data.</text>
</comment>
<dbReference type="NCBIfam" id="TIGR00171">
    <property type="entry name" value="leuD"/>
    <property type="match status" value="1"/>
</dbReference>
<gene>
    <name evidence="10 12" type="primary">leuD</name>
    <name evidence="12" type="ORF">MMF98_12870</name>
</gene>
<comment type="similarity">
    <text evidence="4 10">Belongs to the LeuD family. LeuD type 1 subfamily.</text>
</comment>
<dbReference type="SUPFAM" id="SSF52016">
    <property type="entry name" value="LeuD/IlvD-like"/>
    <property type="match status" value="1"/>
</dbReference>
<keyword evidence="6 10" id="KW-0432">Leucine biosynthesis</keyword>
<dbReference type="GO" id="GO:0009098">
    <property type="term" value="P:L-leucine biosynthetic process"/>
    <property type="evidence" value="ECO:0007669"/>
    <property type="project" value="UniProtKB-UniRule"/>
</dbReference>
<dbReference type="RefSeq" id="WP_243306669.1">
    <property type="nucleotide sequence ID" value="NZ_JALGBI010000001.1"/>
</dbReference>
<evidence type="ECO:0000259" key="11">
    <source>
        <dbReference type="Pfam" id="PF00694"/>
    </source>
</evidence>
<evidence type="ECO:0000256" key="5">
    <source>
        <dbReference type="ARBA" id="ARBA00011271"/>
    </source>
</evidence>
<dbReference type="Gene3D" id="3.20.19.10">
    <property type="entry name" value="Aconitase, domain 4"/>
    <property type="match status" value="1"/>
</dbReference>
<evidence type="ECO:0000256" key="4">
    <source>
        <dbReference type="ARBA" id="ARBA00009845"/>
    </source>
</evidence>